<dbReference type="EMBL" id="JAPMSZ010000004">
    <property type="protein sequence ID" value="KAJ5105007.1"/>
    <property type="molecule type" value="Genomic_DNA"/>
</dbReference>
<evidence type="ECO:0000313" key="2">
    <source>
        <dbReference type="Proteomes" id="UP001141434"/>
    </source>
</evidence>
<keyword evidence="2" id="KW-1185">Reference proteome</keyword>
<dbReference type="RefSeq" id="XP_056514003.1">
    <property type="nucleotide sequence ID" value="XM_056652936.1"/>
</dbReference>
<dbReference type="InterPro" id="IPR025533">
    <property type="entry name" value="DUF4419"/>
</dbReference>
<name>A0A9W9FS41_9EURO</name>
<reference evidence="1" key="1">
    <citation type="submission" date="2022-11" db="EMBL/GenBank/DDBJ databases">
        <authorList>
            <person name="Petersen C."/>
        </authorList>
    </citation>
    <scope>NUCLEOTIDE SEQUENCE</scope>
    <source>
        <strain evidence="1">IBT 34128</strain>
    </source>
</reference>
<dbReference type="OrthoDB" id="9978173at2759"/>
<dbReference type="AlphaFoldDB" id="A0A9W9FS41"/>
<dbReference type="Proteomes" id="UP001141434">
    <property type="component" value="Unassembled WGS sequence"/>
</dbReference>
<organism evidence="1 2">
    <name type="scientific">Penicillium alfredii</name>
    <dbReference type="NCBI Taxonomy" id="1506179"/>
    <lineage>
        <taxon>Eukaryota</taxon>
        <taxon>Fungi</taxon>
        <taxon>Dikarya</taxon>
        <taxon>Ascomycota</taxon>
        <taxon>Pezizomycotina</taxon>
        <taxon>Eurotiomycetes</taxon>
        <taxon>Eurotiomycetidae</taxon>
        <taxon>Eurotiales</taxon>
        <taxon>Aspergillaceae</taxon>
        <taxon>Penicillium</taxon>
    </lineage>
</organism>
<proteinExistence type="predicted"/>
<dbReference type="Pfam" id="PF14388">
    <property type="entry name" value="DUF4419"/>
    <property type="match status" value="1"/>
</dbReference>
<dbReference type="PANTHER" id="PTHR31252">
    <property type="entry name" value="DUF4419 DOMAIN-CONTAINING PROTEIN"/>
    <property type="match status" value="1"/>
</dbReference>
<evidence type="ECO:0000313" key="1">
    <source>
        <dbReference type="EMBL" id="KAJ5105007.1"/>
    </source>
</evidence>
<comment type="caution">
    <text evidence="1">The sequence shown here is derived from an EMBL/GenBank/DDBJ whole genome shotgun (WGS) entry which is preliminary data.</text>
</comment>
<reference evidence="1" key="2">
    <citation type="journal article" date="2023" name="IMA Fungus">
        <title>Comparative genomic study of the Penicillium genus elucidates a diverse pangenome and 15 lateral gene transfer events.</title>
        <authorList>
            <person name="Petersen C."/>
            <person name="Sorensen T."/>
            <person name="Nielsen M.R."/>
            <person name="Sondergaard T.E."/>
            <person name="Sorensen J.L."/>
            <person name="Fitzpatrick D.A."/>
            <person name="Frisvad J.C."/>
            <person name="Nielsen K.L."/>
        </authorList>
    </citation>
    <scope>NUCLEOTIDE SEQUENCE</scope>
    <source>
        <strain evidence="1">IBT 34128</strain>
    </source>
</reference>
<protein>
    <recommendedName>
        <fullName evidence="3">DUF4419 domain-containing protein</fullName>
    </recommendedName>
</protein>
<gene>
    <name evidence="1" type="ORF">NUU61_002354</name>
</gene>
<dbReference type="PANTHER" id="PTHR31252:SF11">
    <property type="entry name" value="DUF4419 DOMAIN-CONTAINING PROTEIN"/>
    <property type="match status" value="1"/>
</dbReference>
<evidence type="ECO:0008006" key="3">
    <source>
        <dbReference type="Google" id="ProtNLM"/>
    </source>
</evidence>
<accession>A0A9W9FS41</accession>
<sequence length="389" mass="43216">MPVTLHPSDTKPSTWRWPMATSAKDLLGDSCPKDFKRSGEIFHSSFPENCDRSHISPSQHGFVRSVWRAYSDHHHLTVRPEDVWFSILVQLNFYINAHAEELRSHFVAHEGQKELVVQDVGTIHSVDVGKLAIQLTEKIQENVLDPELRAWLIPAFSTTTRSDEVIAAVLMMGTLQKYFSYKMCLMCGIPTVTLLGERDDWEKLLAKLDKLRELGKEPTQFADLLGPVLQGFVMSFDDPSSPTTYNFWNRCVHHIGGGSGPVYLSGWITAFCMWDEDGKSLYNHRGLQMSGVTFPLVDTGDIPSGFASVPVLVDDNGHEIKTVMVAGLVGIEVSASEPTGDATTNDHQSTTSASLGSATVAAKLDSIRPFSAWWMFEDLGEEKENDNGE</sequence>
<dbReference type="GeneID" id="81392104"/>